<protein>
    <submittedName>
        <fullName evidence="1">Uncharacterized protein</fullName>
    </submittedName>
</protein>
<keyword evidence="2" id="KW-1185">Reference proteome</keyword>
<sequence>MWRVDADPNALPRSVVLALWLGSVGAAPGLVVRSVQDDDEPHTVTGLPGSASGLGDAGLKELVASWSAGPREVCALLPAPGDPGGVPAAANPGATDAGECVVVTTPAGSFAAVPEVTAFGSALEPGHLVRWEVVPVPAWSTLVAGALGSLADAERELRTNLVVATDALDTLDVARWRDDAADAIERVRRTTTAGWPVPTLDGRRARVLQLATKLLAIVDLATADDGGAVNLWQSDQRSTALREVERTARHALSAATYATLPG</sequence>
<evidence type="ECO:0000313" key="2">
    <source>
        <dbReference type="Proteomes" id="UP001501138"/>
    </source>
</evidence>
<dbReference type="EMBL" id="BAAAPM010000008">
    <property type="protein sequence ID" value="GAA1733901.1"/>
    <property type="molecule type" value="Genomic_DNA"/>
</dbReference>
<reference evidence="1 2" key="1">
    <citation type="journal article" date="2019" name="Int. J. Syst. Evol. Microbiol.">
        <title>The Global Catalogue of Microorganisms (GCM) 10K type strain sequencing project: providing services to taxonomists for standard genome sequencing and annotation.</title>
        <authorList>
            <consortium name="The Broad Institute Genomics Platform"/>
            <consortium name="The Broad Institute Genome Sequencing Center for Infectious Disease"/>
            <person name="Wu L."/>
            <person name="Ma J."/>
        </authorList>
    </citation>
    <scope>NUCLEOTIDE SEQUENCE [LARGE SCALE GENOMIC DNA]</scope>
    <source>
        <strain evidence="1 2">JCM 15589</strain>
    </source>
</reference>
<dbReference type="Proteomes" id="UP001501138">
    <property type="component" value="Unassembled WGS sequence"/>
</dbReference>
<comment type="caution">
    <text evidence="1">The sequence shown here is derived from an EMBL/GenBank/DDBJ whole genome shotgun (WGS) entry which is preliminary data.</text>
</comment>
<proteinExistence type="predicted"/>
<evidence type="ECO:0000313" key="1">
    <source>
        <dbReference type="EMBL" id="GAA1733901.1"/>
    </source>
</evidence>
<accession>A0ABN2JNS5</accession>
<organism evidence="1 2">
    <name type="scientific">Isoptericola hypogeus</name>
    <dbReference type="NCBI Taxonomy" id="300179"/>
    <lineage>
        <taxon>Bacteria</taxon>
        <taxon>Bacillati</taxon>
        <taxon>Actinomycetota</taxon>
        <taxon>Actinomycetes</taxon>
        <taxon>Micrococcales</taxon>
        <taxon>Promicromonosporaceae</taxon>
        <taxon>Isoptericola</taxon>
    </lineage>
</organism>
<name>A0ABN2JNS5_9MICO</name>
<gene>
    <name evidence="1" type="ORF">GCM10009809_31570</name>
</gene>